<sequence length="129" mass="14071">MELMVKAVVMVAGLVLAYALMWHCYGRTTKRSKVEDKLHEKPRPRQLKPKCQCGICTDMGARTPEAPAATGKMGALTDDLEPDTGLRHDPLEPRVYLNIPCSTQKKIGPRVAGLHILDVQGAVAGLQVP</sequence>
<evidence type="ECO:0000313" key="2">
    <source>
        <dbReference type="EMBL" id="KYO49117.1"/>
    </source>
</evidence>
<protein>
    <submittedName>
        <fullName evidence="2">Uncharacterized protein</fullName>
    </submittedName>
</protein>
<organism evidence="2 3">
    <name type="scientific">Alligator mississippiensis</name>
    <name type="common">American alligator</name>
    <dbReference type="NCBI Taxonomy" id="8496"/>
    <lineage>
        <taxon>Eukaryota</taxon>
        <taxon>Metazoa</taxon>
        <taxon>Chordata</taxon>
        <taxon>Craniata</taxon>
        <taxon>Vertebrata</taxon>
        <taxon>Euteleostomi</taxon>
        <taxon>Archelosauria</taxon>
        <taxon>Archosauria</taxon>
        <taxon>Crocodylia</taxon>
        <taxon>Alligatoridae</taxon>
        <taxon>Alligatorinae</taxon>
        <taxon>Alligator</taxon>
    </lineage>
</organism>
<evidence type="ECO:0000256" key="1">
    <source>
        <dbReference type="SAM" id="MobiDB-lite"/>
    </source>
</evidence>
<keyword evidence="3" id="KW-1185">Reference proteome</keyword>
<reference evidence="2 3" key="1">
    <citation type="journal article" date="2012" name="Genome Biol.">
        <title>Sequencing three crocodilian genomes to illuminate the evolution of archosaurs and amniotes.</title>
        <authorList>
            <person name="St John J.A."/>
            <person name="Braun E.L."/>
            <person name="Isberg S.R."/>
            <person name="Miles L.G."/>
            <person name="Chong A.Y."/>
            <person name="Gongora J."/>
            <person name="Dalzell P."/>
            <person name="Moran C."/>
            <person name="Bed'hom B."/>
            <person name="Abzhanov A."/>
            <person name="Burgess S.C."/>
            <person name="Cooksey A.M."/>
            <person name="Castoe T.A."/>
            <person name="Crawford N.G."/>
            <person name="Densmore L.D."/>
            <person name="Drew J.C."/>
            <person name="Edwards S.V."/>
            <person name="Faircloth B.C."/>
            <person name="Fujita M.K."/>
            <person name="Greenwold M.J."/>
            <person name="Hoffmann F.G."/>
            <person name="Howard J.M."/>
            <person name="Iguchi T."/>
            <person name="Janes D.E."/>
            <person name="Khan S.Y."/>
            <person name="Kohno S."/>
            <person name="de Koning A.J."/>
            <person name="Lance S.L."/>
            <person name="McCarthy F.M."/>
            <person name="McCormack J.E."/>
            <person name="Merchant M.E."/>
            <person name="Peterson D.G."/>
            <person name="Pollock D.D."/>
            <person name="Pourmand N."/>
            <person name="Raney B.J."/>
            <person name="Roessler K.A."/>
            <person name="Sanford J.R."/>
            <person name="Sawyer R.H."/>
            <person name="Schmidt C.J."/>
            <person name="Triplett E.W."/>
            <person name="Tuberville T.D."/>
            <person name="Venegas-Anaya M."/>
            <person name="Howard J.T."/>
            <person name="Jarvis E.D."/>
            <person name="Guillette L.J.Jr."/>
            <person name="Glenn T.C."/>
            <person name="Green R.E."/>
            <person name="Ray D.A."/>
        </authorList>
    </citation>
    <scope>NUCLEOTIDE SEQUENCE [LARGE SCALE GENOMIC DNA]</scope>
    <source>
        <strain evidence="2">KSC_2009_1</strain>
    </source>
</reference>
<accession>A0A151PJ74</accession>
<gene>
    <name evidence="2" type="ORF">Y1Q_0011416</name>
</gene>
<proteinExistence type="predicted"/>
<dbReference type="Proteomes" id="UP000050525">
    <property type="component" value="Unassembled WGS sequence"/>
</dbReference>
<comment type="caution">
    <text evidence="2">The sequence shown here is derived from an EMBL/GenBank/DDBJ whole genome shotgun (WGS) entry which is preliminary data.</text>
</comment>
<feature type="region of interest" description="Disordered" evidence="1">
    <location>
        <begin position="64"/>
        <end position="83"/>
    </location>
</feature>
<dbReference type="AlphaFoldDB" id="A0A151PJ74"/>
<dbReference type="EMBL" id="AKHW03000093">
    <property type="protein sequence ID" value="KYO49117.1"/>
    <property type="molecule type" value="Genomic_DNA"/>
</dbReference>
<name>A0A151PJ74_ALLMI</name>
<evidence type="ECO:0000313" key="3">
    <source>
        <dbReference type="Proteomes" id="UP000050525"/>
    </source>
</evidence>